<dbReference type="PANTHER" id="PTHR45138:SF9">
    <property type="entry name" value="DIGUANYLATE CYCLASE DGCM-RELATED"/>
    <property type="match status" value="1"/>
</dbReference>
<dbReference type="GO" id="GO:0005886">
    <property type="term" value="C:plasma membrane"/>
    <property type="evidence" value="ECO:0007669"/>
    <property type="project" value="TreeGrafter"/>
</dbReference>
<dbReference type="STRING" id="1187848.A1QO_07790"/>
<accession>A0A1E5BF44</accession>
<protein>
    <recommendedName>
        <fullName evidence="1">diguanylate cyclase</fullName>
        <ecNumber evidence="1">2.7.7.65</ecNumber>
    </recommendedName>
</protein>
<evidence type="ECO:0000259" key="4">
    <source>
        <dbReference type="PROSITE" id="PS50887"/>
    </source>
</evidence>
<keyword evidence="3" id="KW-0472">Membrane</keyword>
<dbReference type="OrthoDB" id="9812260at2"/>
<dbReference type="InterPro" id="IPR043128">
    <property type="entry name" value="Rev_trsase/Diguanyl_cyclase"/>
</dbReference>
<dbReference type="EC" id="2.7.7.65" evidence="1"/>
<evidence type="ECO:0000313" key="6">
    <source>
        <dbReference type="Proteomes" id="UP000094741"/>
    </source>
</evidence>
<dbReference type="InterPro" id="IPR029787">
    <property type="entry name" value="Nucleotide_cyclase"/>
</dbReference>
<comment type="catalytic activity">
    <reaction evidence="2">
        <text>2 GTP = 3',3'-c-di-GMP + 2 diphosphate</text>
        <dbReference type="Rhea" id="RHEA:24898"/>
        <dbReference type="ChEBI" id="CHEBI:33019"/>
        <dbReference type="ChEBI" id="CHEBI:37565"/>
        <dbReference type="ChEBI" id="CHEBI:58805"/>
        <dbReference type="EC" id="2.7.7.65"/>
    </reaction>
</comment>
<keyword evidence="3" id="KW-0812">Transmembrane</keyword>
<evidence type="ECO:0000256" key="3">
    <source>
        <dbReference type="SAM" id="Phobius"/>
    </source>
</evidence>
<proteinExistence type="predicted"/>
<dbReference type="Pfam" id="PF00990">
    <property type="entry name" value="GGDEF"/>
    <property type="match status" value="1"/>
</dbReference>
<dbReference type="Gene3D" id="3.30.70.270">
    <property type="match status" value="1"/>
</dbReference>
<reference evidence="5 6" key="1">
    <citation type="journal article" date="2012" name="Science">
        <title>Ecological populations of bacteria act as socially cohesive units of antibiotic production and resistance.</title>
        <authorList>
            <person name="Cordero O.X."/>
            <person name="Wildschutte H."/>
            <person name="Kirkup B."/>
            <person name="Proehl S."/>
            <person name="Ngo L."/>
            <person name="Hussain F."/>
            <person name="Le Roux F."/>
            <person name="Mincer T."/>
            <person name="Polz M.F."/>
        </authorList>
    </citation>
    <scope>NUCLEOTIDE SEQUENCE [LARGE SCALE GENOMIC DNA]</scope>
    <source>
        <strain evidence="5 6">ZF-129</strain>
    </source>
</reference>
<dbReference type="InterPro" id="IPR007892">
    <property type="entry name" value="CHASE4"/>
</dbReference>
<feature type="transmembrane region" description="Helical" evidence="3">
    <location>
        <begin position="265"/>
        <end position="283"/>
    </location>
</feature>
<feature type="transmembrane region" description="Helical" evidence="3">
    <location>
        <begin position="6"/>
        <end position="30"/>
    </location>
</feature>
<organism evidence="5 6">
    <name type="scientific">Vibrio genomosp. F10 str. ZF-129</name>
    <dbReference type="NCBI Taxonomy" id="1187848"/>
    <lineage>
        <taxon>Bacteria</taxon>
        <taxon>Pseudomonadati</taxon>
        <taxon>Pseudomonadota</taxon>
        <taxon>Gammaproteobacteria</taxon>
        <taxon>Vibrionales</taxon>
        <taxon>Vibrionaceae</taxon>
        <taxon>Vibrio</taxon>
    </lineage>
</organism>
<dbReference type="CDD" id="cd01949">
    <property type="entry name" value="GGDEF"/>
    <property type="match status" value="1"/>
</dbReference>
<dbReference type="AlphaFoldDB" id="A0A1E5BF44"/>
<dbReference type="GO" id="GO:0043709">
    <property type="term" value="P:cell adhesion involved in single-species biofilm formation"/>
    <property type="evidence" value="ECO:0007669"/>
    <property type="project" value="TreeGrafter"/>
</dbReference>
<dbReference type="Proteomes" id="UP000094741">
    <property type="component" value="Unassembled WGS sequence"/>
</dbReference>
<dbReference type="GO" id="GO:0052621">
    <property type="term" value="F:diguanylate cyclase activity"/>
    <property type="evidence" value="ECO:0007669"/>
    <property type="project" value="UniProtKB-EC"/>
</dbReference>
<sequence length="519" mass="58708">MPVSTWSMRALSALMSLVIVLMFLCAYFAFKYLWSYENALTQVEMIHNKEVNQVSAMLDFAKNDLEGILKDNAAWDSMGEFASNGNQEFLNEDLNIHTLASMGLTAVFIFNPNKVLMYGVRYDRLAKREIPVGSDLSHYFDQLLKLGSMTSKDELEVNTGLVAFENQAYIYSLSRICDSDAKNCHSGFVIFISQLEPDYVQLIKKTAGLDVSINILDLINDDDSKNIGNRSISELIYWDPISNLNINIQVTHSIDKPEFFDSDELSLLVIFAATLFAMNFFLVHKLTLPIKQARKAFIDFSQKGKPLPDKQAFLSREMKDFFSAINKLFKEIDIKQKELKWQSEHDFLTGLANKRLLEKITTEWSENPKIRYLALFMIDIDSFKLYNDNYGHLAGDRALQRVAASIDRDVYAENKILSRFGGEEFCMVIASSIPLDANTVAKQMHKNIASESIVHEYSKVKDILTVSIGAVCCECDSKESYYSLIHKADKELYKAKASGRNGSCIVKSGETSGLSINAF</sequence>
<dbReference type="SUPFAM" id="SSF55073">
    <property type="entry name" value="Nucleotide cyclase"/>
    <property type="match status" value="1"/>
</dbReference>
<keyword evidence="3" id="KW-1133">Transmembrane helix</keyword>
<dbReference type="NCBIfam" id="TIGR00254">
    <property type="entry name" value="GGDEF"/>
    <property type="match status" value="1"/>
</dbReference>
<dbReference type="GO" id="GO:1902201">
    <property type="term" value="P:negative regulation of bacterial-type flagellum-dependent cell motility"/>
    <property type="evidence" value="ECO:0007669"/>
    <property type="project" value="TreeGrafter"/>
</dbReference>
<comment type="caution">
    <text evidence="5">The sequence shown here is derived from an EMBL/GenBank/DDBJ whole genome shotgun (WGS) entry which is preliminary data.</text>
</comment>
<dbReference type="InterPro" id="IPR000160">
    <property type="entry name" value="GGDEF_dom"/>
</dbReference>
<evidence type="ECO:0000313" key="5">
    <source>
        <dbReference type="EMBL" id="OEE34412.1"/>
    </source>
</evidence>
<name>A0A1E5BF44_9VIBR</name>
<dbReference type="PANTHER" id="PTHR45138">
    <property type="entry name" value="REGULATORY COMPONENTS OF SENSORY TRANSDUCTION SYSTEM"/>
    <property type="match status" value="1"/>
</dbReference>
<dbReference type="InterPro" id="IPR050469">
    <property type="entry name" value="Diguanylate_Cyclase"/>
</dbReference>
<evidence type="ECO:0000256" key="1">
    <source>
        <dbReference type="ARBA" id="ARBA00012528"/>
    </source>
</evidence>
<dbReference type="Pfam" id="PF05228">
    <property type="entry name" value="CHASE4"/>
    <property type="match status" value="1"/>
</dbReference>
<evidence type="ECO:0000256" key="2">
    <source>
        <dbReference type="ARBA" id="ARBA00034247"/>
    </source>
</evidence>
<dbReference type="PROSITE" id="PS50887">
    <property type="entry name" value="GGDEF"/>
    <property type="match status" value="1"/>
</dbReference>
<dbReference type="RefSeq" id="WP_017040742.1">
    <property type="nucleotide sequence ID" value="NZ_AJYQ02000091.1"/>
</dbReference>
<dbReference type="EMBL" id="AJYQ02000091">
    <property type="protein sequence ID" value="OEE34412.1"/>
    <property type="molecule type" value="Genomic_DNA"/>
</dbReference>
<dbReference type="SMART" id="SM00267">
    <property type="entry name" value="GGDEF"/>
    <property type="match status" value="1"/>
</dbReference>
<dbReference type="eggNOG" id="COG2199">
    <property type="taxonomic scope" value="Bacteria"/>
</dbReference>
<dbReference type="eggNOG" id="COG3322">
    <property type="taxonomic scope" value="Bacteria"/>
</dbReference>
<feature type="domain" description="GGDEF" evidence="4">
    <location>
        <begin position="371"/>
        <end position="508"/>
    </location>
</feature>
<gene>
    <name evidence="5" type="ORF">A1QO_07790</name>
</gene>